<keyword evidence="4" id="KW-1185">Reference proteome</keyword>
<dbReference type="Proteomes" id="UP001602245">
    <property type="component" value="Unassembled WGS sequence"/>
</dbReference>
<evidence type="ECO:0000256" key="1">
    <source>
        <dbReference type="SAM" id="Phobius"/>
    </source>
</evidence>
<protein>
    <submittedName>
        <fullName evidence="3">1-acyl-sn-glycerol-3-phosphate acyltransferase</fullName>
    </submittedName>
</protein>
<dbReference type="EMBL" id="JBIAZU010000005">
    <property type="protein sequence ID" value="MFF5293724.1"/>
    <property type="molecule type" value="Genomic_DNA"/>
</dbReference>
<dbReference type="PANTHER" id="PTHR10983:SF24">
    <property type="entry name" value="1-ACYLGLYCEROL-3-PHOSPHATE O-ACYLTRANSFERASE 3, ISOFORM E-RELATED"/>
    <property type="match status" value="1"/>
</dbReference>
<dbReference type="GO" id="GO:0016746">
    <property type="term" value="F:acyltransferase activity"/>
    <property type="evidence" value="ECO:0007669"/>
    <property type="project" value="UniProtKB-KW"/>
</dbReference>
<comment type="caution">
    <text evidence="3">The sequence shown here is derived from an EMBL/GenBank/DDBJ whole genome shotgun (WGS) entry which is preliminary data.</text>
</comment>
<name>A0ABW6WKA5_9ACTN</name>
<dbReference type="Pfam" id="PF01553">
    <property type="entry name" value="Acyltransferase"/>
    <property type="match status" value="1"/>
</dbReference>
<keyword evidence="1" id="KW-0812">Transmembrane</keyword>
<dbReference type="InterPro" id="IPR002123">
    <property type="entry name" value="Plipid/glycerol_acylTrfase"/>
</dbReference>
<keyword evidence="1" id="KW-1133">Transmembrane helix</keyword>
<feature type="transmembrane region" description="Helical" evidence="1">
    <location>
        <begin position="12"/>
        <end position="39"/>
    </location>
</feature>
<gene>
    <name evidence="3" type="ORF">ACFY35_30190</name>
</gene>
<proteinExistence type="predicted"/>
<evidence type="ECO:0000313" key="3">
    <source>
        <dbReference type="EMBL" id="MFF5293724.1"/>
    </source>
</evidence>
<dbReference type="SMART" id="SM00563">
    <property type="entry name" value="PlsC"/>
    <property type="match status" value="1"/>
</dbReference>
<organism evidence="3 4">
    <name type="scientific">Paractinoplanes globisporus</name>
    <dbReference type="NCBI Taxonomy" id="113565"/>
    <lineage>
        <taxon>Bacteria</taxon>
        <taxon>Bacillati</taxon>
        <taxon>Actinomycetota</taxon>
        <taxon>Actinomycetes</taxon>
        <taxon>Micromonosporales</taxon>
        <taxon>Micromonosporaceae</taxon>
        <taxon>Paractinoplanes</taxon>
    </lineage>
</organism>
<dbReference type="RefSeq" id="WP_020513353.1">
    <property type="nucleotide sequence ID" value="NZ_JBIAZU010000005.1"/>
</dbReference>
<feature type="transmembrane region" description="Helical" evidence="1">
    <location>
        <begin position="92"/>
        <end position="110"/>
    </location>
</feature>
<evidence type="ECO:0000259" key="2">
    <source>
        <dbReference type="SMART" id="SM00563"/>
    </source>
</evidence>
<evidence type="ECO:0000313" key="4">
    <source>
        <dbReference type="Proteomes" id="UP001602245"/>
    </source>
</evidence>
<accession>A0ABW6WKA5</accession>
<keyword evidence="3" id="KW-0012">Acyltransferase</keyword>
<reference evidence="3 4" key="1">
    <citation type="submission" date="2024-10" db="EMBL/GenBank/DDBJ databases">
        <title>The Natural Products Discovery Center: Release of the First 8490 Sequenced Strains for Exploring Actinobacteria Biosynthetic Diversity.</title>
        <authorList>
            <person name="Kalkreuter E."/>
            <person name="Kautsar S.A."/>
            <person name="Yang D."/>
            <person name="Bader C.D."/>
            <person name="Teijaro C.N."/>
            <person name="Fluegel L."/>
            <person name="Davis C.M."/>
            <person name="Simpson J.R."/>
            <person name="Lauterbach L."/>
            <person name="Steele A.D."/>
            <person name="Gui C."/>
            <person name="Meng S."/>
            <person name="Li G."/>
            <person name="Viehrig K."/>
            <person name="Ye F."/>
            <person name="Su P."/>
            <person name="Kiefer A.F."/>
            <person name="Nichols A."/>
            <person name="Cepeda A.J."/>
            <person name="Yan W."/>
            <person name="Fan B."/>
            <person name="Jiang Y."/>
            <person name="Adhikari A."/>
            <person name="Zheng C.-J."/>
            <person name="Schuster L."/>
            <person name="Cowan T.M."/>
            <person name="Smanski M.J."/>
            <person name="Chevrette M.G."/>
            <person name="De Carvalho L.P.S."/>
            <person name="Shen B."/>
        </authorList>
    </citation>
    <scope>NUCLEOTIDE SEQUENCE [LARGE SCALE GENOMIC DNA]</scope>
    <source>
        <strain evidence="3 4">NPDC000087</strain>
    </source>
</reference>
<feature type="domain" description="Phospholipid/glycerol acyltransferase" evidence="2">
    <location>
        <begin position="130"/>
        <end position="277"/>
    </location>
</feature>
<keyword evidence="3" id="KW-0808">Transferase</keyword>
<feature type="transmembrane region" description="Helical" evidence="1">
    <location>
        <begin position="51"/>
        <end position="80"/>
    </location>
</feature>
<dbReference type="PANTHER" id="PTHR10983">
    <property type="entry name" value="1-ACYLGLYCEROL-3-PHOSPHATE ACYLTRANSFERASE-RELATED"/>
    <property type="match status" value="1"/>
</dbReference>
<sequence>MPLPPVWVRRLIFAPAVVLLAVGLLTTLPVWLLLALAASPLVPGHLRVPRLVFLAIVYVVWDAAALVALVVLWVVSGFGWKIRNPRFQRAHYVLTGKLLGVLFWVARWSLHLTVDVVGTDPDTAMPGRPEIVVSRHAGPGDSFILIHGLVNWFDREPRIVLKATLQWDPAIDVLLNRLPSRFISPGRSISKNLEQEVGELADGLDDNDAFVIFPEGGNFTPRRRIKAIAWLRARGLSDMAERAENLRNLLPPKPGGLSAAIDAAPDAGVIFVAHTGLDRLMTVADVWRELPMDKQLVMRFWSVPPEEVPAGEEERVVWLYDWWARIDSWIEEHRPTVRPLSTDWTARRRGPREKAQEPSEL</sequence>
<keyword evidence="1" id="KW-0472">Membrane</keyword>
<dbReference type="SUPFAM" id="SSF69593">
    <property type="entry name" value="Glycerol-3-phosphate (1)-acyltransferase"/>
    <property type="match status" value="1"/>
</dbReference>